<evidence type="ECO:0000313" key="7">
    <source>
        <dbReference type="EMBL" id="LAC25995.1"/>
    </source>
</evidence>
<dbReference type="InterPro" id="IPR036259">
    <property type="entry name" value="MFS_trans_sf"/>
</dbReference>
<proteinExistence type="evidence at transcript level"/>
<accession>A0A6A7G8I2</accession>
<dbReference type="SUPFAM" id="SSF103473">
    <property type="entry name" value="MFS general substrate transporter"/>
    <property type="match status" value="1"/>
</dbReference>
<feature type="transmembrane region" description="Helical" evidence="6">
    <location>
        <begin position="81"/>
        <end position="101"/>
    </location>
</feature>
<feature type="region of interest" description="Disordered" evidence="5">
    <location>
        <begin position="1"/>
        <end position="26"/>
    </location>
</feature>
<dbReference type="InterPro" id="IPR024371">
    <property type="entry name" value="AcetylCoA_trans_1-like"/>
</dbReference>
<dbReference type="GO" id="GO:0008521">
    <property type="term" value="F:acetyl-CoA transmembrane transporter activity"/>
    <property type="evidence" value="ECO:0007669"/>
    <property type="project" value="InterPro"/>
</dbReference>
<dbReference type="Pfam" id="PF13000">
    <property type="entry name" value="Acatn"/>
    <property type="match status" value="2"/>
</dbReference>
<protein>
    <submittedName>
        <fullName evidence="7">Acetyl-coenzyme A transporter 1-like</fullName>
    </submittedName>
</protein>
<keyword evidence="2 6" id="KW-0812">Transmembrane</keyword>
<reference evidence="7" key="1">
    <citation type="submission" date="2017-11" db="EMBL/GenBank/DDBJ databases">
        <title>The sensing device of the deep-sea amphipod.</title>
        <authorList>
            <person name="Kobayashi H."/>
            <person name="Nagahama T."/>
            <person name="Arai W."/>
            <person name="Sasagawa Y."/>
            <person name="Umeda M."/>
            <person name="Hayashi T."/>
            <person name="Nikaido I."/>
            <person name="Watanabe H."/>
            <person name="Oguri K."/>
            <person name="Kitazato H."/>
            <person name="Fujioka K."/>
            <person name="Kido Y."/>
            <person name="Takami H."/>
        </authorList>
    </citation>
    <scope>NUCLEOTIDE SEQUENCE</scope>
    <source>
        <tissue evidence="7">Whole body</tissue>
    </source>
</reference>
<dbReference type="InterPro" id="IPR004752">
    <property type="entry name" value="AmpG_permease/AT-1"/>
</dbReference>
<evidence type="ECO:0000256" key="5">
    <source>
        <dbReference type="SAM" id="MobiDB-lite"/>
    </source>
</evidence>
<feature type="compositionally biased region" description="Polar residues" evidence="5">
    <location>
        <begin position="10"/>
        <end position="20"/>
    </location>
</feature>
<feature type="transmembrane region" description="Helical" evidence="6">
    <location>
        <begin position="340"/>
        <end position="362"/>
    </location>
</feature>
<feature type="transmembrane region" description="Helical" evidence="6">
    <location>
        <begin position="144"/>
        <end position="170"/>
    </location>
</feature>
<dbReference type="GO" id="GO:0016020">
    <property type="term" value="C:membrane"/>
    <property type="evidence" value="ECO:0007669"/>
    <property type="project" value="UniProtKB-SubCell"/>
</dbReference>
<feature type="transmembrane region" description="Helical" evidence="6">
    <location>
        <begin position="225"/>
        <end position="243"/>
    </location>
</feature>
<name>A0A6A7G8I2_9CRUS</name>
<feature type="transmembrane region" description="Helical" evidence="6">
    <location>
        <begin position="113"/>
        <end position="132"/>
    </location>
</feature>
<feature type="transmembrane region" description="Helical" evidence="6">
    <location>
        <begin position="374"/>
        <end position="402"/>
    </location>
</feature>
<dbReference type="Gene3D" id="1.20.1250.20">
    <property type="entry name" value="MFS general substrate transporter like domains"/>
    <property type="match status" value="1"/>
</dbReference>
<evidence type="ECO:0000256" key="6">
    <source>
        <dbReference type="SAM" id="Phobius"/>
    </source>
</evidence>
<organism evidence="7">
    <name type="scientific">Hirondellea gigas</name>
    <dbReference type="NCBI Taxonomy" id="1518452"/>
    <lineage>
        <taxon>Eukaryota</taxon>
        <taxon>Metazoa</taxon>
        <taxon>Ecdysozoa</taxon>
        <taxon>Arthropoda</taxon>
        <taxon>Crustacea</taxon>
        <taxon>Multicrustacea</taxon>
        <taxon>Malacostraca</taxon>
        <taxon>Eumalacostraca</taxon>
        <taxon>Peracarida</taxon>
        <taxon>Amphipoda</taxon>
        <taxon>Amphilochidea</taxon>
        <taxon>Lysianassida</taxon>
        <taxon>Lysianassidira</taxon>
        <taxon>Lysianassoidea</taxon>
        <taxon>Lysianassidae</taxon>
        <taxon>Hirondellea</taxon>
    </lineage>
</organism>
<evidence type="ECO:0000256" key="1">
    <source>
        <dbReference type="ARBA" id="ARBA00004141"/>
    </source>
</evidence>
<feature type="transmembrane region" description="Helical" evidence="6">
    <location>
        <begin position="38"/>
        <end position="61"/>
    </location>
</feature>
<dbReference type="AlphaFoldDB" id="A0A6A7G8I2"/>
<feature type="transmembrane region" description="Helical" evidence="6">
    <location>
        <begin position="310"/>
        <end position="328"/>
    </location>
</feature>
<dbReference type="GO" id="GO:0035348">
    <property type="term" value="P:acetyl-CoA transmembrane transport"/>
    <property type="evidence" value="ECO:0007669"/>
    <property type="project" value="InterPro"/>
</dbReference>
<dbReference type="EMBL" id="IACT01006873">
    <property type="protein sequence ID" value="LAC25995.1"/>
    <property type="molecule type" value="mRNA"/>
</dbReference>
<feature type="transmembrane region" description="Helical" evidence="6">
    <location>
        <begin position="278"/>
        <end position="298"/>
    </location>
</feature>
<dbReference type="PANTHER" id="PTHR12778:SF9">
    <property type="entry name" value="ACETYL-COENZYME A TRANSPORTER 1"/>
    <property type="match status" value="1"/>
</dbReference>
<evidence type="ECO:0000256" key="3">
    <source>
        <dbReference type="ARBA" id="ARBA00022989"/>
    </source>
</evidence>
<keyword evidence="3 6" id="KW-1133">Transmembrane helix</keyword>
<keyword evidence="4 6" id="KW-0472">Membrane</keyword>
<sequence>MEGRRRKTTDTVPNLQQTAYRKNEGGTGKVPAAEASEFGNICLLLLLYVLQGIPLGLSASIPMILQNRNISYKEQATFSLALWPFSVKLLWAPLVDSCYWVTMGRRKSWLVPAQYLIGVFMLVLSFNLDSLLGEEGSSDVKPNVLLLTAIFFALNFLAATQDIAVDGWALTMLSRKNVGYASTCNSVGQTAGFFLGYVVLLALESADFCINYLGQSGPLLQLDGYFLFWGIVFLVTTTLVWALKKEDAEDIHADDKLSLAATYKMLGTILKKTCIRRCVVVLLTCKIAFAAADALTGLKLTEAGVPKDKLALLSVPLTPVQVLLPFIISRYTAGPKPMDVFINAIPYRMFFSLVFAGVVYVTPWFQDSNGEYPAHYYALLVVVYVLHQITTNCMFVAVMAFFANISDPSVGGTYMTLLNTFTNLGGNWPTWVALRYVSDITWSYCSSTGAPCDTGPLQQACSKEDGKCNVVWDGYYIESAVCFVLGVVWYHYGTRVVRQLQSLKEHEWLVMPKRRNKTADVKKKEK</sequence>
<comment type="subcellular location">
    <subcellularLocation>
        <location evidence="1">Membrane</location>
        <topology evidence="1">Multi-pass membrane protein</topology>
    </subcellularLocation>
</comment>
<evidence type="ECO:0000256" key="2">
    <source>
        <dbReference type="ARBA" id="ARBA00022692"/>
    </source>
</evidence>
<dbReference type="PANTHER" id="PTHR12778">
    <property type="entry name" value="SOLUTE CARRIER FAMILY 33 ACETYL-COA TRANSPORTER -RELATED"/>
    <property type="match status" value="1"/>
</dbReference>
<evidence type="ECO:0000256" key="4">
    <source>
        <dbReference type="ARBA" id="ARBA00023136"/>
    </source>
</evidence>